<name>A0ABR2EIZ3_9ROSI</name>
<evidence type="ECO:0000313" key="1">
    <source>
        <dbReference type="EMBL" id="KAK8561959.1"/>
    </source>
</evidence>
<gene>
    <name evidence="1" type="ORF">V6N12_049014</name>
</gene>
<protein>
    <submittedName>
        <fullName evidence="1">Uncharacterized protein</fullName>
    </submittedName>
</protein>
<accession>A0ABR2EIZ3</accession>
<reference evidence="1 2" key="1">
    <citation type="journal article" date="2024" name="G3 (Bethesda)">
        <title>Genome assembly of Hibiscus sabdariffa L. provides insights into metabolisms of medicinal natural products.</title>
        <authorList>
            <person name="Kim T."/>
        </authorList>
    </citation>
    <scope>NUCLEOTIDE SEQUENCE [LARGE SCALE GENOMIC DNA]</scope>
    <source>
        <strain evidence="1">TK-2024</strain>
        <tissue evidence="1">Old leaves</tissue>
    </source>
</reference>
<dbReference type="EMBL" id="JBBPBM010000013">
    <property type="protein sequence ID" value="KAK8561959.1"/>
    <property type="molecule type" value="Genomic_DNA"/>
</dbReference>
<proteinExistence type="predicted"/>
<comment type="caution">
    <text evidence="1">The sequence shown here is derived from an EMBL/GenBank/DDBJ whole genome shotgun (WGS) entry which is preliminary data.</text>
</comment>
<evidence type="ECO:0000313" key="2">
    <source>
        <dbReference type="Proteomes" id="UP001472677"/>
    </source>
</evidence>
<keyword evidence="2" id="KW-1185">Reference proteome</keyword>
<organism evidence="1 2">
    <name type="scientific">Hibiscus sabdariffa</name>
    <name type="common">roselle</name>
    <dbReference type="NCBI Taxonomy" id="183260"/>
    <lineage>
        <taxon>Eukaryota</taxon>
        <taxon>Viridiplantae</taxon>
        <taxon>Streptophyta</taxon>
        <taxon>Embryophyta</taxon>
        <taxon>Tracheophyta</taxon>
        <taxon>Spermatophyta</taxon>
        <taxon>Magnoliopsida</taxon>
        <taxon>eudicotyledons</taxon>
        <taxon>Gunneridae</taxon>
        <taxon>Pentapetalae</taxon>
        <taxon>rosids</taxon>
        <taxon>malvids</taxon>
        <taxon>Malvales</taxon>
        <taxon>Malvaceae</taxon>
        <taxon>Malvoideae</taxon>
        <taxon>Hibiscus</taxon>
    </lineage>
</organism>
<dbReference type="Proteomes" id="UP001472677">
    <property type="component" value="Unassembled WGS sequence"/>
</dbReference>
<sequence length="72" mass="8180">MASNLLLIMDVKALSSSFVACRFRFVLHACNCLAHAMAQEGRDKEEYRFWVVDAPLRVLDLSASDRHLMDPP</sequence>